<dbReference type="InterPro" id="IPR036291">
    <property type="entry name" value="NAD(P)-bd_dom_sf"/>
</dbReference>
<dbReference type="Proteomes" id="UP001500655">
    <property type="component" value="Unassembled WGS sequence"/>
</dbReference>
<dbReference type="PRINTS" id="PR01397">
    <property type="entry name" value="DHBDHDRGNASE"/>
</dbReference>
<gene>
    <name evidence="2" type="ORF">GCM10009681_43710</name>
</gene>
<evidence type="ECO:0000256" key="1">
    <source>
        <dbReference type="ARBA" id="ARBA00006484"/>
    </source>
</evidence>
<organism evidence="2 3">
    <name type="scientific">Luedemannella helvata</name>
    <dbReference type="NCBI Taxonomy" id="349315"/>
    <lineage>
        <taxon>Bacteria</taxon>
        <taxon>Bacillati</taxon>
        <taxon>Actinomycetota</taxon>
        <taxon>Actinomycetes</taxon>
        <taxon>Micromonosporales</taxon>
        <taxon>Micromonosporaceae</taxon>
        <taxon>Luedemannella</taxon>
    </lineage>
</organism>
<dbReference type="RefSeq" id="WP_344085091.1">
    <property type="nucleotide sequence ID" value="NZ_BAAALS010000024.1"/>
</dbReference>
<dbReference type="InterPro" id="IPR002347">
    <property type="entry name" value="SDR_fam"/>
</dbReference>
<name>A0ABN2KX80_9ACTN</name>
<reference evidence="2 3" key="1">
    <citation type="journal article" date="2019" name="Int. J. Syst. Evol. Microbiol.">
        <title>The Global Catalogue of Microorganisms (GCM) 10K type strain sequencing project: providing services to taxonomists for standard genome sequencing and annotation.</title>
        <authorList>
            <consortium name="The Broad Institute Genomics Platform"/>
            <consortium name="The Broad Institute Genome Sequencing Center for Infectious Disease"/>
            <person name="Wu L."/>
            <person name="Ma J."/>
        </authorList>
    </citation>
    <scope>NUCLEOTIDE SEQUENCE [LARGE SCALE GENOMIC DNA]</scope>
    <source>
        <strain evidence="2 3">JCM 13249</strain>
    </source>
</reference>
<sequence length="261" mass="25557">MDLLLNGRLVAVTGAGAGIGRAVATELAAAGARLLLASNGADELAEVAGQLRAHGSPQVETVVGDMTAPAGLAALREAAERQGGLAGLVACVGSTPIGTFDEIDDDVWQVAFTTKFLASVRAMRVAADLMRAGGAGGRIVVIAGNAARDAPTGMVTSTAINAALSGLVASAGRLLAPEGIGVVGLHPGPTRTARYDALVAYQAAAAGVDGTAAAAKLAASIPVGHPADPGDIGAAAVYLVSPRAAHIVATCLTVDGGQTWG</sequence>
<evidence type="ECO:0000313" key="2">
    <source>
        <dbReference type="EMBL" id="GAA1767918.1"/>
    </source>
</evidence>
<accession>A0ABN2KX80</accession>
<dbReference type="InterPro" id="IPR003560">
    <property type="entry name" value="DHB_DH"/>
</dbReference>
<dbReference type="EMBL" id="BAAALS010000024">
    <property type="protein sequence ID" value="GAA1767918.1"/>
    <property type="molecule type" value="Genomic_DNA"/>
</dbReference>
<protein>
    <submittedName>
        <fullName evidence="2">SDR family oxidoreductase</fullName>
    </submittedName>
</protein>
<dbReference type="SUPFAM" id="SSF51735">
    <property type="entry name" value="NAD(P)-binding Rossmann-fold domains"/>
    <property type="match status" value="1"/>
</dbReference>
<evidence type="ECO:0000313" key="3">
    <source>
        <dbReference type="Proteomes" id="UP001500655"/>
    </source>
</evidence>
<dbReference type="PANTHER" id="PTHR42879:SF6">
    <property type="entry name" value="NADPH-DEPENDENT REDUCTASE BACG"/>
    <property type="match status" value="1"/>
</dbReference>
<comment type="similarity">
    <text evidence="1">Belongs to the short-chain dehydrogenases/reductases (SDR) family.</text>
</comment>
<keyword evidence="3" id="KW-1185">Reference proteome</keyword>
<dbReference type="PANTHER" id="PTHR42879">
    <property type="entry name" value="3-OXOACYL-(ACYL-CARRIER-PROTEIN) REDUCTASE"/>
    <property type="match status" value="1"/>
</dbReference>
<proteinExistence type="inferred from homology"/>
<dbReference type="InterPro" id="IPR050259">
    <property type="entry name" value="SDR"/>
</dbReference>
<comment type="caution">
    <text evidence="2">The sequence shown here is derived from an EMBL/GenBank/DDBJ whole genome shotgun (WGS) entry which is preliminary data.</text>
</comment>
<dbReference type="Gene3D" id="3.40.50.720">
    <property type="entry name" value="NAD(P)-binding Rossmann-like Domain"/>
    <property type="match status" value="1"/>
</dbReference>
<dbReference type="Pfam" id="PF00106">
    <property type="entry name" value="adh_short"/>
    <property type="match status" value="1"/>
</dbReference>